<evidence type="ECO:0000313" key="1">
    <source>
        <dbReference type="EMBL" id="RCN29918.1"/>
    </source>
</evidence>
<dbReference type="AlphaFoldDB" id="A0A368FEC3"/>
<organism evidence="1 2">
    <name type="scientific">Ancylostoma caninum</name>
    <name type="common">Dog hookworm</name>
    <dbReference type="NCBI Taxonomy" id="29170"/>
    <lineage>
        <taxon>Eukaryota</taxon>
        <taxon>Metazoa</taxon>
        <taxon>Ecdysozoa</taxon>
        <taxon>Nematoda</taxon>
        <taxon>Chromadorea</taxon>
        <taxon>Rhabditida</taxon>
        <taxon>Rhabditina</taxon>
        <taxon>Rhabditomorpha</taxon>
        <taxon>Strongyloidea</taxon>
        <taxon>Ancylostomatidae</taxon>
        <taxon>Ancylostomatinae</taxon>
        <taxon>Ancylostoma</taxon>
    </lineage>
</organism>
<protein>
    <submittedName>
        <fullName evidence="1">Uncharacterized protein</fullName>
    </submittedName>
</protein>
<evidence type="ECO:0000313" key="2">
    <source>
        <dbReference type="Proteomes" id="UP000252519"/>
    </source>
</evidence>
<proteinExistence type="predicted"/>
<gene>
    <name evidence="1" type="ORF">ANCCAN_24315</name>
</gene>
<accession>A0A368FEC3</accession>
<name>A0A368FEC3_ANCCA</name>
<dbReference type="Proteomes" id="UP000252519">
    <property type="component" value="Unassembled WGS sequence"/>
</dbReference>
<comment type="caution">
    <text evidence="1">The sequence shown here is derived from an EMBL/GenBank/DDBJ whole genome shotgun (WGS) entry which is preliminary data.</text>
</comment>
<sequence length="95" mass="10708">MRILDPLNRTITRLDEVPARRSVAKLAKVSPYRHRSASEPQTNRRMIPVYNGRMRMRSLPRKSVYPVGTISTFAMSTTNSEASSIILPILHKGSA</sequence>
<dbReference type="EMBL" id="JOJR01001732">
    <property type="protein sequence ID" value="RCN29918.1"/>
    <property type="molecule type" value="Genomic_DNA"/>
</dbReference>
<keyword evidence="2" id="KW-1185">Reference proteome</keyword>
<reference evidence="1 2" key="1">
    <citation type="submission" date="2014-10" db="EMBL/GenBank/DDBJ databases">
        <title>Draft genome of the hookworm Ancylostoma caninum.</title>
        <authorList>
            <person name="Mitreva M."/>
        </authorList>
    </citation>
    <scope>NUCLEOTIDE SEQUENCE [LARGE SCALE GENOMIC DNA]</scope>
    <source>
        <strain evidence="1 2">Baltimore</strain>
    </source>
</reference>